<protein>
    <submittedName>
        <fullName evidence="7">DUF445 family protein</fullName>
    </submittedName>
</protein>
<organism evidence="7 8">
    <name type="scientific">Brevibacillus ruminantium</name>
    <dbReference type="NCBI Taxonomy" id="2950604"/>
    <lineage>
        <taxon>Bacteria</taxon>
        <taxon>Bacillati</taxon>
        <taxon>Bacillota</taxon>
        <taxon>Bacilli</taxon>
        <taxon>Bacillales</taxon>
        <taxon>Paenibacillaceae</taxon>
        <taxon>Brevibacillus</taxon>
    </lineage>
</organism>
<evidence type="ECO:0000256" key="4">
    <source>
        <dbReference type="ARBA" id="ARBA00022989"/>
    </source>
</evidence>
<name>A0ABY4WCI7_9BACL</name>
<dbReference type="RefSeq" id="WP_251871566.1">
    <property type="nucleotide sequence ID" value="NZ_CP098755.1"/>
</dbReference>
<dbReference type="InterPro" id="IPR007383">
    <property type="entry name" value="DUF445"/>
</dbReference>
<comment type="subcellular location">
    <subcellularLocation>
        <location evidence="1">Endomembrane system</location>
    </subcellularLocation>
</comment>
<evidence type="ECO:0000313" key="8">
    <source>
        <dbReference type="Proteomes" id="UP001056500"/>
    </source>
</evidence>
<evidence type="ECO:0000313" key="7">
    <source>
        <dbReference type="EMBL" id="USG64454.1"/>
    </source>
</evidence>
<keyword evidence="4 6" id="KW-1133">Transmembrane helix</keyword>
<sequence length="385" mass="43685">MNIWMLAVNVAVGSAIGGVTNELAIRMLFRPHRPWQIGRWRLPFTPGLIPRRRDDIAVQMGRLVEEHLLTKEGIKKALAQGEFEKNLTVWLGRTADHWLQDSHSVRHWLSVLYPQAFDDSGRFSPNIRQPIQQAWDNWLTGQVEAHRDKTLEQLLPETSNERIDIALEQISRLFLEKCRDYLHSPDGLQTLQQMVRGLVGGGGGMFGGLVNMFLGDEKIIGKLLPYLDEILTNPALAQKVHGVLRLETDKLLQKTVGDVADWLGSEQLASWSQIIFYKIEEEALRLEDKPVSELLAPLRKTITQALVPRVSRWMVEKLEANVEVLFEKLPIREIVTRQVEGFPIERIEEMVVGISGREFRMITVLGFILGAVIGLAQGLLAQLFS</sequence>
<feature type="transmembrane region" description="Helical" evidence="6">
    <location>
        <begin position="364"/>
        <end position="384"/>
    </location>
</feature>
<evidence type="ECO:0000256" key="1">
    <source>
        <dbReference type="ARBA" id="ARBA00004308"/>
    </source>
</evidence>
<proteinExistence type="inferred from homology"/>
<dbReference type="Pfam" id="PF04286">
    <property type="entry name" value="DUF445"/>
    <property type="match status" value="1"/>
</dbReference>
<dbReference type="EMBL" id="CP098755">
    <property type="protein sequence ID" value="USG64454.1"/>
    <property type="molecule type" value="Genomic_DNA"/>
</dbReference>
<dbReference type="PANTHER" id="PTHR35791:SF1">
    <property type="entry name" value="UPF0754 MEMBRANE PROTEIN YHEB"/>
    <property type="match status" value="1"/>
</dbReference>
<gene>
    <name evidence="7" type="ORF">NDK47_20225</name>
</gene>
<accession>A0ABY4WCI7</accession>
<keyword evidence="5 6" id="KW-0472">Membrane</keyword>
<keyword evidence="8" id="KW-1185">Reference proteome</keyword>
<comment type="similarity">
    <text evidence="2">Belongs to the UPF0754 family.</text>
</comment>
<dbReference type="PANTHER" id="PTHR35791">
    <property type="entry name" value="UPF0754 MEMBRANE PROTEIN YHEB"/>
    <property type="match status" value="1"/>
</dbReference>
<evidence type="ECO:0000256" key="3">
    <source>
        <dbReference type="ARBA" id="ARBA00022692"/>
    </source>
</evidence>
<evidence type="ECO:0000256" key="5">
    <source>
        <dbReference type="ARBA" id="ARBA00023136"/>
    </source>
</evidence>
<dbReference type="Proteomes" id="UP001056500">
    <property type="component" value="Chromosome"/>
</dbReference>
<evidence type="ECO:0000256" key="2">
    <source>
        <dbReference type="ARBA" id="ARBA00008053"/>
    </source>
</evidence>
<keyword evidence="3 6" id="KW-0812">Transmembrane</keyword>
<reference evidence="7" key="1">
    <citation type="submission" date="2022-06" db="EMBL/GenBank/DDBJ databases">
        <title>Genome sequencing of Brevibacillus sp. BB3-R1.</title>
        <authorList>
            <person name="Heo J."/>
            <person name="Lee D."/>
            <person name="Won M."/>
            <person name="Han B.-H."/>
            <person name="Hong S.-B."/>
            <person name="Kwon S.-W."/>
        </authorList>
    </citation>
    <scope>NUCLEOTIDE SEQUENCE</scope>
    <source>
        <strain evidence="7">BB3-R1</strain>
    </source>
</reference>
<evidence type="ECO:0000256" key="6">
    <source>
        <dbReference type="SAM" id="Phobius"/>
    </source>
</evidence>